<evidence type="ECO:0000313" key="12">
    <source>
        <dbReference type="Proteomes" id="UP000664293"/>
    </source>
</evidence>
<evidence type="ECO:0000313" key="11">
    <source>
        <dbReference type="EMBL" id="MBN8429354.1"/>
    </source>
</evidence>
<sequence length="269" mass="29153">MPSAHSALAGKRILITRPAHQTGGWRDRLQSEEAVADCIPLLEIAPIEQGDDAQRTKSLILDFDQFEHAIFVSQNAVQYAFDWLDNYWPQLPIGPRYYAIGAATARAIRARGANPETGNTEQGLASTMDSEALLALPQLQHLQGQRVIIFRGQGGRPLIGTTLEERGARLDYCELYRRTLPANAAEEIRAYRATPDAITVHSGETLENLHRVIDASARTALRHTALICPSARVAEQASALGFTRAFAAANAGDDAMLAALKEAVAAGDS</sequence>
<comment type="similarity">
    <text evidence="2 9">Belongs to the uroporphyrinogen-III synthase family.</text>
</comment>
<dbReference type="PANTHER" id="PTHR38042">
    <property type="entry name" value="UROPORPHYRINOGEN-III SYNTHASE, CHLOROPLASTIC"/>
    <property type="match status" value="1"/>
</dbReference>
<feature type="domain" description="Tetrapyrrole biosynthesis uroporphyrinogen III synthase" evidence="10">
    <location>
        <begin position="27"/>
        <end position="257"/>
    </location>
</feature>
<evidence type="ECO:0000256" key="7">
    <source>
        <dbReference type="ARBA" id="ARBA00040167"/>
    </source>
</evidence>
<evidence type="ECO:0000259" key="10">
    <source>
        <dbReference type="Pfam" id="PF02602"/>
    </source>
</evidence>
<keyword evidence="5 9" id="KW-0627">Porphyrin biosynthesis</keyword>
<organism evidence="11 12">
    <name type="scientific">Microbulbifer salipaludis</name>
    <dbReference type="NCBI Taxonomy" id="187980"/>
    <lineage>
        <taxon>Bacteria</taxon>
        <taxon>Pseudomonadati</taxon>
        <taxon>Pseudomonadota</taxon>
        <taxon>Gammaproteobacteria</taxon>
        <taxon>Cellvibrionales</taxon>
        <taxon>Microbulbiferaceae</taxon>
        <taxon>Microbulbifer</taxon>
    </lineage>
</organism>
<comment type="function">
    <text evidence="6 9">Catalyzes cyclization of the linear tetrapyrrole, hydroxymethylbilane, to the macrocyclic uroporphyrinogen III.</text>
</comment>
<keyword evidence="4 9" id="KW-0456">Lyase</keyword>
<dbReference type="EMBL" id="JAEKJR010000001">
    <property type="protein sequence ID" value="MBN8429354.1"/>
    <property type="molecule type" value="Genomic_DNA"/>
</dbReference>
<comment type="catalytic activity">
    <reaction evidence="8 9">
        <text>hydroxymethylbilane = uroporphyrinogen III + H2O</text>
        <dbReference type="Rhea" id="RHEA:18965"/>
        <dbReference type="ChEBI" id="CHEBI:15377"/>
        <dbReference type="ChEBI" id="CHEBI:57308"/>
        <dbReference type="ChEBI" id="CHEBI:57845"/>
        <dbReference type="EC" id="4.2.1.75"/>
    </reaction>
</comment>
<dbReference type="Gene3D" id="3.40.50.10090">
    <property type="match status" value="2"/>
</dbReference>
<dbReference type="InterPro" id="IPR039793">
    <property type="entry name" value="UROS/Hem4"/>
</dbReference>
<reference evidence="11 12" key="1">
    <citation type="submission" date="2020-12" db="EMBL/GenBank/DDBJ databases">
        <title>Oil enriched cultivation method for isolating marine PHA-producing bacteria.</title>
        <authorList>
            <person name="Zheng W."/>
            <person name="Yu S."/>
            <person name="Huang Y."/>
        </authorList>
    </citation>
    <scope>NUCLEOTIDE SEQUENCE [LARGE SCALE GENOMIC DNA]</scope>
    <source>
        <strain evidence="11 12">SN0-2</strain>
    </source>
</reference>
<evidence type="ECO:0000256" key="9">
    <source>
        <dbReference type="RuleBase" id="RU366031"/>
    </source>
</evidence>
<proteinExistence type="inferred from homology"/>
<evidence type="ECO:0000256" key="3">
    <source>
        <dbReference type="ARBA" id="ARBA00013109"/>
    </source>
</evidence>
<gene>
    <name evidence="11" type="ORF">JF535_00690</name>
</gene>
<dbReference type="SUPFAM" id="SSF69618">
    <property type="entry name" value="HemD-like"/>
    <property type="match status" value="1"/>
</dbReference>
<evidence type="ECO:0000256" key="6">
    <source>
        <dbReference type="ARBA" id="ARBA00037589"/>
    </source>
</evidence>
<evidence type="ECO:0000256" key="8">
    <source>
        <dbReference type="ARBA" id="ARBA00048617"/>
    </source>
</evidence>
<evidence type="ECO:0000256" key="4">
    <source>
        <dbReference type="ARBA" id="ARBA00023239"/>
    </source>
</evidence>
<evidence type="ECO:0000256" key="1">
    <source>
        <dbReference type="ARBA" id="ARBA00004772"/>
    </source>
</evidence>
<dbReference type="CDD" id="cd06578">
    <property type="entry name" value="HemD"/>
    <property type="match status" value="1"/>
</dbReference>
<dbReference type="Pfam" id="PF02602">
    <property type="entry name" value="HEM4"/>
    <property type="match status" value="1"/>
</dbReference>
<dbReference type="PANTHER" id="PTHR38042:SF1">
    <property type="entry name" value="UROPORPHYRINOGEN-III SYNTHASE, CHLOROPLASTIC"/>
    <property type="match status" value="1"/>
</dbReference>
<comment type="pathway">
    <text evidence="1 9">Porphyrin-containing compound metabolism; protoporphyrin-IX biosynthesis; coproporphyrinogen-III from 5-aminolevulinate: step 3/4.</text>
</comment>
<evidence type="ECO:0000256" key="2">
    <source>
        <dbReference type="ARBA" id="ARBA00008133"/>
    </source>
</evidence>
<comment type="caution">
    <text evidence="11">The sequence shown here is derived from an EMBL/GenBank/DDBJ whole genome shotgun (WGS) entry which is preliminary data.</text>
</comment>
<keyword evidence="12" id="KW-1185">Reference proteome</keyword>
<name>A0ABS3E234_9GAMM</name>
<dbReference type="InterPro" id="IPR003754">
    <property type="entry name" value="4pyrrol_synth_uPrphyn_synth"/>
</dbReference>
<dbReference type="Proteomes" id="UP000664293">
    <property type="component" value="Unassembled WGS sequence"/>
</dbReference>
<evidence type="ECO:0000256" key="5">
    <source>
        <dbReference type="ARBA" id="ARBA00023244"/>
    </source>
</evidence>
<protein>
    <recommendedName>
        <fullName evidence="7 9">Uroporphyrinogen-III synthase</fullName>
        <ecNumber evidence="3 9">4.2.1.75</ecNumber>
    </recommendedName>
</protein>
<dbReference type="InterPro" id="IPR036108">
    <property type="entry name" value="4pyrrol_syn_uPrphyn_synt_sf"/>
</dbReference>
<dbReference type="EC" id="4.2.1.75" evidence="3 9"/>
<accession>A0ABS3E234</accession>